<accession>A0A1J0R8M7</accession>
<dbReference type="VEuPathDB" id="TriTrypDB:Tb427_000432400"/>
<proteinExistence type="predicted"/>
<organism evidence="2">
    <name type="scientific">Trypanosoma brucei</name>
    <dbReference type="NCBI Taxonomy" id="5691"/>
    <lineage>
        <taxon>Eukaryota</taxon>
        <taxon>Discoba</taxon>
        <taxon>Euglenozoa</taxon>
        <taxon>Kinetoplastea</taxon>
        <taxon>Metakinetoplastina</taxon>
        <taxon>Trypanosomatida</taxon>
        <taxon>Trypanosomatidae</taxon>
        <taxon>Trypanosoma</taxon>
    </lineage>
</organism>
<dbReference type="EMBL" id="KX700196">
    <property type="protein sequence ID" value="APD74152.1"/>
    <property type="molecule type" value="Genomic_DNA"/>
</dbReference>
<protein>
    <submittedName>
        <fullName evidence="2">Variant surface glycoprotein 1125.2697</fullName>
    </submittedName>
</protein>
<name>A0A1J0R8M7_9TRYP</name>
<reference evidence="2" key="1">
    <citation type="submission" date="2016-08" db="EMBL/GenBank/DDBJ databases">
        <title>VSG repertoire of Trypanosoma brucei EATRO 1125.</title>
        <authorList>
            <person name="Cross G.A."/>
        </authorList>
    </citation>
    <scope>NUCLEOTIDE SEQUENCE</scope>
    <source>
        <strain evidence="2">EATRO 1125</strain>
    </source>
</reference>
<sequence>MQGKTSFRRELLLSHTAPGKRNGTKGFAKGASSTGQKGFLVATAVFLFMKITPSASEETDAVGDAVNDICKEESYLRDLTTFITNAIAPHETAAEKGEKRQGRWRMAAAATTGVERRCLLTALEGYAQEKLDAAQRSIKHARETIATAAEAINRQIGKIQATRLLAKTALKEKASSHTTTSTTQLNIALERDLSGTDYCTDIKTAKDIKADNTAPTFAKLHQLKLTKDDDIHKAISDFTVKLKGIAGFKNAAPAGAFDDMSACAMDGSGEALTIVPNAKAPKIRPSTISVFKSPADRTACMTAVTNANTHANTQKLLAYHVCKALQATQFTTTDLESLDGKQLAESSSVVNAVRNCHPKYQQIADPTTGDDSSKIK</sequence>
<dbReference type="VEuPathDB" id="TriTrypDB:Tb1125.9.17850"/>
<evidence type="ECO:0000256" key="1">
    <source>
        <dbReference type="SAM" id="MobiDB-lite"/>
    </source>
</evidence>
<evidence type="ECO:0000313" key="2">
    <source>
        <dbReference type="EMBL" id="APD74152.1"/>
    </source>
</evidence>
<dbReference type="AlphaFoldDB" id="A0A1J0R8M7"/>
<dbReference type="VEuPathDB" id="TriTrypDB:Tb927.9.17850"/>
<feature type="region of interest" description="Disordered" evidence="1">
    <location>
        <begin position="1"/>
        <end position="33"/>
    </location>
</feature>